<gene>
    <name evidence="2" type="ORF">NM125_05560</name>
</gene>
<organism evidence="2 3">
    <name type="scientific">Gracilimonas sediminicola</name>
    <dbReference type="NCBI Taxonomy" id="2952158"/>
    <lineage>
        <taxon>Bacteria</taxon>
        <taxon>Pseudomonadati</taxon>
        <taxon>Balneolota</taxon>
        <taxon>Balneolia</taxon>
        <taxon>Balneolales</taxon>
        <taxon>Balneolaceae</taxon>
        <taxon>Gracilimonas</taxon>
    </lineage>
</organism>
<dbReference type="RefSeq" id="WP_255133642.1">
    <property type="nucleotide sequence ID" value="NZ_JANDBC010000001.1"/>
</dbReference>
<dbReference type="SUPFAM" id="SSF56281">
    <property type="entry name" value="Metallo-hydrolase/oxidoreductase"/>
    <property type="match status" value="1"/>
</dbReference>
<proteinExistence type="predicted"/>
<dbReference type="CDD" id="cd07715">
    <property type="entry name" value="TaR3-like_MBL-fold"/>
    <property type="match status" value="1"/>
</dbReference>
<comment type="caution">
    <text evidence="2">The sequence shown here is derived from an EMBL/GenBank/DDBJ whole genome shotgun (WGS) entry which is preliminary data.</text>
</comment>
<dbReference type="Proteomes" id="UP001139125">
    <property type="component" value="Unassembled WGS sequence"/>
</dbReference>
<name>A0A9X2REH9_9BACT</name>
<dbReference type="InterPro" id="IPR001279">
    <property type="entry name" value="Metallo-B-lactamas"/>
</dbReference>
<feature type="domain" description="Metallo-beta-lactamase" evidence="1">
    <location>
        <begin position="6"/>
        <end position="201"/>
    </location>
</feature>
<protein>
    <submittedName>
        <fullName evidence="2">MBL fold metallo-hydrolase</fullName>
    </submittedName>
</protein>
<evidence type="ECO:0000259" key="1">
    <source>
        <dbReference type="SMART" id="SM00849"/>
    </source>
</evidence>
<reference evidence="2" key="1">
    <citation type="submission" date="2022-06" db="EMBL/GenBank/DDBJ databases">
        <title>Gracilimonas sp. CAU 1638 isolated from sea sediment.</title>
        <authorList>
            <person name="Kim W."/>
        </authorList>
    </citation>
    <scope>NUCLEOTIDE SEQUENCE</scope>
    <source>
        <strain evidence="2">CAU 1638</strain>
    </source>
</reference>
<dbReference type="Gene3D" id="3.60.15.10">
    <property type="entry name" value="Ribonuclease Z/Hydroxyacylglutathione hydrolase-like"/>
    <property type="match status" value="1"/>
</dbReference>
<dbReference type="InterPro" id="IPR036866">
    <property type="entry name" value="RibonucZ/Hydroxyglut_hydro"/>
</dbReference>
<evidence type="ECO:0000313" key="3">
    <source>
        <dbReference type="Proteomes" id="UP001139125"/>
    </source>
</evidence>
<dbReference type="AlphaFoldDB" id="A0A9X2REH9"/>
<dbReference type="SMART" id="SM00849">
    <property type="entry name" value="Lactamase_B"/>
    <property type="match status" value="1"/>
</dbReference>
<keyword evidence="3" id="KW-1185">Reference proteome</keyword>
<evidence type="ECO:0000313" key="2">
    <source>
        <dbReference type="EMBL" id="MCP9291042.1"/>
    </source>
</evidence>
<dbReference type="PANTHER" id="PTHR42663">
    <property type="entry name" value="HYDROLASE C777.06C-RELATED-RELATED"/>
    <property type="match status" value="1"/>
</dbReference>
<accession>A0A9X2REH9</accession>
<sequence length="265" mass="30543">MRYGGNTTCVQIQIKGDDELLILDSGTGFRNLGNELQGRGSSLRGRVFITHPHWDHLQGFPFFKPFYNGDNWFRIYLPPQGEIGCKEILQGHMSSTFFPVSIDMLEADLDCETFQPGKRDFDGYSVEYMWATHTVPTAMYKIRIKDKAIIFAPDNELMDDDTDKSRQFREEFKEFIRGADVLIHDAQYSKKLYKQRIGWGHSSWETVTELAKEVNVKRLFLTHHDPDNSDDVLGKREELIQDIYGSSFERVCLAKEGQEITLPSG</sequence>
<dbReference type="PANTHER" id="PTHR42663:SF4">
    <property type="entry name" value="SLL1036 PROTEIN"/>
    <property type="match status" value="1"/>
</dbReference>
<dbReference type="Pfam" id="PF12706">
    <property type="entry name" value="Lactamase_B_2"/>
    <property type="match status" value="1"/>
</dbReference>
<dbReference type="EMBL" id="JANDBC010000001">
    <property type="protein sequence ID" value="MCP9291042.1"/>
    <property type="molecule type" value="Genomic_DNA"/>
</dbReference>